<dbReference type="GO" id="GO:0005615">
    <property type="term" value="C:extracellular space"/>
    <property type="evidence" value="ECO:0007669"/>
    <property type="project" value="InterPro"/>
</dbReference>
<dbReference type="Pfam" id="PF17962">
    <property type="entry name" value="bMG6"/>
    <property type="match status" value="1"/>
</dbReference>
<name>A0A377JMX9_9HELI</name>
<evidence type="ECO:0000313" key="5">
    <source>
        <dbReference type="EMBL" id="STP09037.1"/>
    </source>
</evidence>
<dbReference type="Gene3D" id="1.50.10.20">
    <property type="match status" value="1"/>
</dbReference>
<dbReference type="InterPro" id="IPR041462">
    <property type="entry name" value="Bact_A2M_MG6"/>
</dbReference>
<gene>
    <name evidence="5" type="ORF">NCTC12221_00466</name>
</gene>
<dbReference type="Pfam" id="PF07703">
    <property type="entry name" value="A2M_BRD"/>
    <property type="match status" value="1"/>
</dbReference>
<dbReference type="Pfam" id="PF17972">
    <property type="entry name" value="bMG5"/>
    <property type="match status" value="1"/>
</dbReference>
<dbReference type="InterPro" id="IPR021868">
    <property type="entry name" value="Alpha_2_Macroglob_MG3"/>
</dbReference>
<dbReference type="SMART" id="SM01359">
    <property type="entry name" value="A2M_N_2"/>
    <property type="match status" value="1"/>
</dbReference>
<sequence length="1815" mass="205127">MLGRISHIVLVFAISLFALFSLACSDNKSVSSYSQEISTDDSVTITFNEPIIDENATLENGTQTLKAVLPSTEADKKIILNGESIFAQYSYLSPYELTIVFPQGALKPNTKYKLELKLDKLESSRLKDTLNLEFHTLPTQIHTSQFTPNFINDTSFNFDVNVSFSQPIVITPLSTASEAKDFDTLRKAISLQDESGKELEFSIGFNIYDSSLVIQSQNLTLTDKPTRYILTLKADYFGLQKDEILRYERISEGLEIVDIRAISSEKPHIQVHFSQPLADNKDIKDFISLSPNLKTSTILQGNILQIYAPFNITQSYTLKIKEGIAAVDKSRLKDSKEEQIVFNQIAPSIVFSQQGVFLPSQAEKKIAFKSMNVKKVKLKISKIYPNNITAYLHKQNLIGSTKYADNTDYEYWADYEDFGIYADFERLGDVVLEKDFTLDMQKNQWIQTQLDFSSLKASEGIFILELSFDKDGVDYDFPQDTADWRKEQFFNKFGKIQKHLIFSNIALLAQQIDNKLEVLALDIASNKPLPQVQINAINPKNQVIAKSTSNAQGLSTFENANKIMYLNATQGKDTTILRLNSPLSLEGFDTQGLESTSNVNAYIYTDRGVYRPGDTAHINIIARADNKSVTHPISISITSPQGKVVLEDFMLKEQLFGLYHYDFKSEKSAQTGIWRVKVKVGDAEFWHNLSIESVVPDRIRAEILSPDTLSLQSLEKNNKTLPYDINAHYLFGAPAADLKFESNLYVQGVNFYAKAYPNYTFSHPSSLQYSFNDRQEGTLDEKGNSSNAFSLDNLEDINKNLRVLIHTKVFENGGRYVNARKAINIALYDSFVGIKTPTRYVNAGDEIALPVIVLSNDTQKPLPNRKLTYRIYHNSYSWWWDYDSYDEFSRSFKKDRNTKLIKQGSLTSGDKPTLLRFSPHQNGELFIEVEDESNHQKSAVFMYASESGEPTDAPKLTQLQVKSDKQSYVSNEKAKISFESPKDSKALVSVVGGNKILQRFWLDTQEGQTSFELALKESFAPNVYVAIALLQNYTTLDNDRSQRLYGVLPIMVENPESKLSLEIQAPDSIRPNTDFKVKLSNTQKQKSAYTLAIVDEGLLNLTDFISPNPWAYFYQKMAFMLSVFDNYDLIIGRDIGKMHQILKVGGDELATSSNRKDLNQAERFKPVVFYSKPVMSDESGNAEFSYTMPAYMGSVRIMAVGVNEKAYGSKSQNMKITAPVVMLKTLPRSLKIGDSFELAIEVLPTQENVGKTTLKLKSGEKIKLEKTSLTLDLKDKKSQIVKINAKVSEESIGEDFIEISLANGDFTMSDVTHIDVLPNNPYTTISQKHTLESKQKLSLENPKNYVKDSESSYIVVSQKPIMSIDHRLKWLIRYPYGCIEQTTSSVMPQLFLSTLSNADFIDKPSIVTNINAGISRISTFQTSDGGFAYWQGESKSDSWGSAYAGHFLLLAKKQGYYVPESVLKKWVSYAIYNAQGSSNVYLLYLLSLAGEPQIGLLNNIYEHQFSKLEVSDKWLLAAAYKLAGMEEIAQKITKDLPTKATKRNDSYYDFSYGSTLRDDAMILNAFSEIYKTPHKELLSHILGQLESDKWYSTQTLGYSLLAIANTIPQEQTETKSFSFKFDGKSYESADSIKLPFNSQKAQLVSMSDFPLYINHIWDGILLEKDIAARAEKIALEREFLDENGKPLDVSTLDSAKSFYLVLRLKNADENTPVSVKNVAITQNLPSGWEIENTRLNDDNLPDFVRNDHITYHTTYTDIRDDKIMWFLDFNNQPRKMFVKINTITPGSYILPPASAEAMYDNSFRANTTAMPVIVK</sequence>
<proteinExistence type="inferred from homology"/>
<comment type="similarity">
    <text evidence="1">Belongs to the protease inhibitor I39 (alpha-2-macroglobulin) family. Bacterial alpha-2-macroglobulin subfamily.</text>
</comment>
<evidence type="ECO:0000256" key="2">
    <source>
        <dbReference type="ARBA" id="ARBA00022729"/>
    </source>
</evidence>
<dbReference type="RefSeq" id="WP_258554134.1">
    <property type="nucleotide sequence ID" value="NZ_UGHZ01000001.1"/>
</dbReference>
<dbReference type="InterPro" id="IPR002890">
    <property type="entry name" value="MG2"/>
</dbReference>
<evidence type="ECO:0000256" key="1">
    <source>
        <dbReference type="ARBA" id="ARBA00010556"/>
    </source>
</evidence>
<dbReference type="InterPro" id="IPR049120">
    <property type="entry name" value="A2M_bMG2"/>
</dbReference>
<dbReference type="CDD" id="cd02891">
    <property type="entry name" value="A2M_like"/>
    <property type="match status" value="1"/>
</dbReference>
<evidence type="ECO:0000313" key="6">
    <source>
        <dbReference type="Proteomes" id="UP000255335"/>
    </source>
</evidence>
<dbReference type="InterPro" id="IPR008930">
    <property type="entry name" value="Terpenoid_cyclase/PrenylTrfase"/>
</dbReference>
<evidence type="ECO:0000259" key="3">
    <source>
        <dbReference type="SMART" id="SM01359"/>
    </source>
</evidence>
<feature type="domain" description="Alpha-2-macroglobulin bait region" evidence="3">
    <location>
        <begin position="959"/>
        <end position="1101"/>
    </location>
</feature>
<dbReference type="GO" id="GO:0004866">
    <property type="term" value="F:endopeptidase inhibitor activity"/>
    <property type="evidence" value="ECO:0007669"/>
    <property type="project" value="InterPro"/>
</dbReference>
<protein>
    <submittedName>
        <fullName evidence="5">Alpha-2-macroglobulin family N-terminal region</fullName>
    </submittedName>
</protein>
<dbReference type="InterPro" id="IPR047565">
    <property type="entry name" value="Alpha-macroglob_thiol-ester_cl"/>
</dbReference>
<dbReference type="SUPFAM" id="SSF48239">
    <property type="entry name" value="Terpenoid cyclases/Protein prenyltransferases"/>
    <property type="match status" value="1"/>
</dbReference>
<dbReference type="Pfam" id="PF17973">
    <property type="entry name" value="bMG10"/>
    <property type="match status" value="1"/>
</dbReference>
<dbReference type="Proteomes" id="UP000255335">
    <property type="component" value="Unassembled WGS sequence"/>
</dbReference>
<dbReference type="Gene3D" id="2.60.40.1930">
    <property type="match status" value="1"/>
</dbReference>
<keyword evidence="2" id="KW-0732">Signal</keyword>
<dbReference type="InterPro" id="IPR011626">
    <property type="entry name" value="Alpha-macroglobulin_TED"/>
</dbReference>
<dbReference type="Pfam" id="PF00207">
    <property type="entry name" value="A2M"/>
    <property type="match status" value="1"/>
</dbReference>
<dbReference type="Pfam" id="PF11974">
    <property type="entry name" value="bMG3"/>
    <property type="match status" value="1"/>
</dbReference>
<dbReference type="InterPro" id="IPR041203">
    <property type="entry name" value="Bact_A2M_MG5"/>
</dbReference>
<dbReference type="PROSITE" id="PS51257">
    <property type="entry name" value="PROKAR_LIPOPROTEIN"/>
    <property type="match status" value="1"/>
</dbReference>
<feature type="domain" description="Alpha-2-macroglobulin" evidence="4">
    <location>
        <begin position="1168"/>
        <end position="1256"/>
    </location>
</feature>
<organism evidence="5 6">
    <name type="scientific">Helicobacter cinaedi</name>
    <dbReference type="NCBI Taxonomy" id="213"/>
    <lineage>
        <taxon>Bacteria</taxon>
        <taxon>Pseudomonadati</taxon>
        <taxon>Campylobacterota</taxon>
        <taxon>Epsilonproteobacteria</taxon>
        <taxon>Campylobacterales</taxon>
        <taxon>Helicobacteraceae</taxon>
        <taxon>Helicobacter</taxon>
    </lineage>
</organism>
<dbReference type="PANTHER" id="PTHR40094:SF1">
    <property type="entry name" value="UBIQUITIN DOMAIN-CONTAINING PROTEIN"/>
    <property type="match status" value="1"/>
</dbReference>
<dbReference type="Pfam" id="PF07678">
    <property type="entry name" value="TED_complement"/>
    <property type="match status" value="1"/>
</dbReference>
<dbReference type="SMART" id="SM01360">
    <property type="entry name" value="A2M"/>
    <property type="match status" value="1"/>
</dbReference>
<dbReference type="Pfam" id="PF21142">
    <property type="entry name" value="A2M_bMG2"/>
    <property type="match status" value="1"/>
</dbReference>
<reference evidence="5 6" key="1">
    <citation type="submission" date="2018-06" db="EMBL/GenBank/DDBJ databases">
        <authorList>
            <consortium name="Pathogen Informatics"/>
            <person name="Doyle S."/>
        </authorList>
    </citation>
    <scope>NUCLEOTIDE SEQUENCE [LARGE SCALE GENOMIC DNA]</scope>
    <source>
        <strain evidence="5 6">NCTC12221</strain>
    </source>
</reference>
<accession>A0A377JMX9</accession>
<evidence type="ECO:0000259" key="4">
    <source>
        <dbReference type="SMART" id="SM01360"/>
    </source>
</evidence>
<dbReference type="InterPro" id="IPR041246">
    <property type="entry name" value="Bact_MG10"/>
</dbReference>
<dbReference type="Pfam" id="PF01835">
    <property type="entry name" value="MG2"/>
    <property type="match status" value="1"/>
</dbReference>
<dbReference type="InterPro" id="IPR051802">
    <property type="entry name" value="YfhM-like"/>
</dbReference>
<dbReference type="SMART" id="SM01419">
    <property type="entry name" value="Thiol-ester_cl"/>
    <property type="match status" value="1"/>
</dbReference>
<dbReference type="InterPro" id="IPR011625">
    <property type="entry name" value="A2M_N_BRD"/>
</dbReference>
<dbReference type="PANTHER" id="PTHR40094">
    <property type="entry name" value="ALPHA-2-MACROGLOBULIN HOMOLOG"/>
    <property type="match status" value="1"/>
</dbReference>
<dbReference type="InterPro" id="IPR001599">
    <property type="entry name" value="Macroglobln_a2"/>
</dbReference>
<dbReference type="EMBL" id="UGHZ01000001">
    <property type="protein sequence ID" value="STP09037.1"/>
    <property type="molecule type" value="Genomic_DNA"/>
</dbReference>